<evidence type="ECO:0000256" key="9">
    <source>
        <dbReference type="PIRSR" id="PIRSR001100-2"/>
    </source>
</evidence>
<keyword evidence="5 12" id="KW-0119">Carbohydrate metabolism</keyword>
<accession>A0A510V0H0</accession>
<evidence type="ECO:0000256" key="7">
    <source>
        <dbReference type="ARBA" id="ARBA00023326"/>
    </source>
</evidence>
<evidence type="ECO:0000256" key="12">
    <source>
        <dbReference type="RuleBase" id="RU361186"/>
    </source>
</evidence>
<protein>
    <recommendedName>
        <fullName evidence="12">Glucanase</fullName>
        <ecNumber evidence="12">3.2.1.-</ecNumber>
    </recommendedName>
</protein>
<dbReference type="PROSITE" id="PS51173">
    <property type="entry name" value="CBM2"/>
    <property type="match status" value="1"/>
</dbReference>
<dbReference type="EC" id="3.2.1.-" evidence="12"/>
<evidence type="ECO:0000256" key="5">
    <source>
        <dbReference type="ARBA" id="ARBA00023277"/>
    </source>
</evidence>
<sequence>MPTRRSATALLAAAAIAVGGLTAAATAAQAAPGCKVEYKITNQWGGGFGADVTITNLGDPISSWTVGWTYGSGQKITQLWNGTATQSGSTVSVASLSYNGSLGTNGKANFGFNGSWSGSNAIPASFTVNGTACTGTTPTQTQTPTPTQTQNPTPTVTATPTPTPTQTTPPQPAGNFYVDPTTQAYRAWQAAGGSDKALLEKIALTPQAYWVGNWADASHARTEVADYTGRAVAAGKTPMLVVYAIPGRDCGSYSGGGVAESAYAAWIDTVASGIQGRPYVVLEPDALAQLGDCNGQGDRIGFLKYAAKALTLKGARVYIDAGHSGWLPVSTAVSRLNQVGFEYAVGFALNTSNYQTTSASKSYGQQISQQLGGKRFVIDTSRNGNGSNGEWCNPSGRALGEKPTLVNDGSGLDALLWVKLPGESDGTCNGGPSAGAWFQSMALELARNAKW</sequence>
<evidence type="ECO:0000256" key="11">
    <source>
        <dbReference type="PROSITE-ProRule" id="PRU10057"/>
    </source>
</evidence>
<keyword evidence="2 12" id="KW-0378">Hydrolase</keyword>
<keyword evidence="16" id="KW-1185">Reference proteome</keyword>
<feature type="active site" description="Proton donor" evidence="8 11">
    <location>
        <position position="285"/>
    </location>
</feature>
<keyword evidence="1 12" id="KW-0732">Signal</keyword>
<dbReference type="EMBL" id="BJUB01000002">
    <property type="protein sequence ID" value="GEK20246.1"/>
    <property type="molecule type" value="Genomic_DNA"/>
</dbReference>
<dbReference type="PANTHER" id="PTHR34876">
    <property type="match status" value="1"/>
</dbReference>
<dbReference type="Pfam" id="PF01341">
    <property type="entry name" value="Glyco_hydro_6"/>
    <property type="match status" value="1"/>
</dbReference>
<evidence type="ECO:0000313" key="16">
    <source>
        <dbReference type="Proteomes" id="UP000321118"/>
    </source>
</evidence>
<dbReference type="SMART" id="SM00637">
    <property type="entry name" value="CBD_II"/>
    <property type="match status" value="1"/>
</dbReference>
<evidence type="ECO:0000259" key="14">
    <source>
        <dbReference type="PROSITE" id="PS51173"/>
    </source>
</evidence>
<feature type="compositionally biased region" description="Pro residues" evidence="13">
    <location>
        <begin position="161"/>
        <end position="172"/>
    </location>
</feature>
<dbReference type="RefSeq" id="WP_146925743.1">
    <property type="nucleotide sequence ID" value="NZ_BJUB01000002.1"/>
</dbReference>
<feature type="domain" description="CBM2" evidence="14">
    <location>
        <begin position="27"/>
        <end position="136"/>
    </location>
</feature>
<reference evidence="15 16" key="1">
    <citation type="submission" date="2019-07" db="EMBL/GenBank/DDBJ databases">
        <title>Whole genome shotgun sequence of Cellulomonas xylanilytica NBRC 101102.</title>
        <authorList>
            <person name="Hosoyama A."/>
            <person name="Uohara A."/>
            <person name="Ohji S."/>
            <person name="Ichikawa N."/>
        </authorList>
    </citation>
    <scope>NUCLEOTIDE SEQUENCE [LARGE SCALE GENOMIC DNA]</scope>
    <source>
        <strain evidence="15 16">NBRC 101102</strain>
    </source>
</reference>
<dbReference type="SUPFAM" id="SSF51989">
    <property type="entry name" value="Glycosyl hydrolases family 6, cellulases"/>
    <property type="match status" value="1"/>
</dbReference>
<feature type="binding site" evidence="9">
    <location>
        <position position="353"/>
    </location>
    <ligand>
        <name>substrate</name>
    </ligand>
</feature>
<gene>
    <name evidence="15" type="ORF">CXY01_07660</name>
</gene>
<feature type="binding site" evidence="9">
    <location>
        <position position="323"/>
    </location>
    <ligand>
        <name>substrate</name>
    </ligand>
</feature>
<dbReference type="SUPFAM" id="SSF49384">
    <property type="entry name" value="Carbohydrate-binding domain"/>
    <property type="match status" value="1"/>
</dbReference>
<evidence type="ECO:0000256" key="10">
    <source>
        <dbReference type="PROSITE-ProRule" id="PRU10056"/>
    </source>
</evidence>
<dbReference type="InterPro" id="IPR006311">
    <property type="entry name" value="TAT_signal"/>
</dbReference>
<feature type="binding site" evidence="9">
    <location>
        <position position="326"/>
    </location>
    <ligand>
        <name>substrate</name>
    </ligand>
</feature>
<dbReference type="InterPro" id="IPR036434">
    <property type="entry name" value="Beta_cellobiohydrolase_sf"/>
</dbReference>
<proteinExistence type="inferred from homology"/>
<evidence type="ECO:0000313" key="15">
    <source>
        <dbReference type="EMBL" id="GEK20246.1"/>
    </source>
</evidence>
<feature type="binding site" evidence="9">
    <location>
        <position position="391"/>
    </location>
    <ligand>
        <name>substrate</name>
    </ligand>
</feature>
<dbReference type="PIRSF" id="PIRSF001100">
    <property type="entry name" value="Beta_cellobiohydrolase"/>
    <property type="match status" value="1"/>
</dbReference>
<dbReference type="GO" id="GO:0030247">
    <property type="term" value="F:polysaccharide binding"/>
    <property type="evidence" value="ECO:0007669"/>
    <property type="project" value="UniProtKB-UniRule"/>
</dbReference>
<dbReference type="PANTHER" id="PTHR34876:SF4">
    <property type="entry name" value="1,4-BETA-D-GLUCAN CELLOBIOHYDROLASE C-RELATED"/>
    <property type="match status" value="1"/>
</dbReference>
<dbReference type="Gene3D" id="3.20.20.40">
    <property type="entry name" value="1, 4-beta cellobiohydrolase"/>
    <property type="match status" value="1"/>
</dbReference>
<evidence type="ECO:0000256" key="1">
    <source>
        <dbReference type="ARBA" id="ARBA00022729"/>
    </source>
</evidence>
<dbReference type="PRINTS" id="PR00733">
    <property type="entry name" value="GLHYDRLASE6"/>
</dbReference>
<dbReference type="Proteomes" id="UP000321118">
    <property type="component" value="Unassembled WGS sequence"/>
</dbReference>
<evidence type="ECO:0000256" key="3">
    <source>
        <dbReference type="ARBA" id="ARBA00023001"/>
    </source>
</evidence>
<comment type="similarity">
    <text evidence="12">Belongs to the glycosyl hydrolase family 6.</text>
</comment>
<keyword evidence="7 12" id="KW-0624">Polysaccharide degradation</keyword>
<dbReference type="GO" id="GO:0030245">
    <property type="term" value="P:cellulose catabolic process"/>
    <property type="evidence" value="ECO:0007669"/>
    <property type="project" value="UniProtKB-KW"/>
</dbReference>
<evidence type="ECO:0000256" key="4">
    <source>
        <dbReference type="ARBA" id="ARBA00023157"/>
    </source>
</evidence>
<dbReference type="InterPro" id="IPR001919">
    <property type="entry name" value="CBD2"/>
</dbReference>
<dbReference type="PROSITE" id="PS51318">
    <property type="entry name" value="TAT"/>
    <property type="match status" value="1"/>
</dbReference>
<feature type="signal peptide" evidence="12">
    <location>
        <begin position="1"/>
        <end position="30"/>
    </location>
</feature>
<feature type="active site" description="Proton acceptor" evidence="8">
    <location>
        <position position="425"/>
    </location>
</feature>
<keyword evidence="4" id="KW-1015">Disulfide bond</keyword>
<dbReference type="OrthoDB" id="309899at2"/>
<keyword evidence="6 12" id="KW-0326">Glycosidase</keyword>
<feature type="region of interest" description="Disordered" evidence="13">
    <location>
        <begin position="133"/>
        <end position="172"/>
    </location>
</feature>
<dbReference type="InterPro" id="IPR008965">
    <property type="entry name" value="CBM2/CBM3_carb-bd_dom_sf"/>
</dbReference>
<feature type="binding site" evidence="9">
    <location>
        <position position="419"/>
    </location>
    <ligand>
        <name>substrate</name>
    </ligand>
</feature>
<dbReference type="InterPro" id="IPR001524">
    <property type="entry name" value="Glyco_hydro_6_CS"/>
</dbReference>
<dbReference type="InterPro" id="IPR012291">
    <property type="entry name" value="CBM2_carb-bd_dom_sf"/>
</dbReference>
<dbReference type="AlphaFoldDB" id="A0A510V0H0"/>
<dbReference type="Gene3D" id="2.60.40.290">
    <property type="match status" value="1"/>
</dbReference>
<dbReference type="PROSITE" id="PS00655">
    <property type="entry name" value="GLYCOSYL_HYDROL_F6_1"/>
    <property type="match status" value="1"/>
</dbReference>
<dbReference type="PROSITE" id="PS00656">
    <property type="entry name" value="GLYCOSYL_HYDROL_F6_2"/>
    <property type="match status" value="1"/>
</dbReference>
<organism evidence="15 16">
    <name type="scientific">Cellulomonas xylanilytica</name>
    <dbReference type="NCBI Taxonomy" id="233583"/>
    <lineage>
        <taxon>Bacteria</taxon>
        <taxon>Bacillati</taxon>
        <taxon>Actinomycetota</taxon>
        <taxon>Actinomycetes</taxon>
        <taxon>Micrococcales</taxon>
        <taxon>Cellulomonadaceae</taxon>
        <taxon>Cellulomonas</taxon>
    </lineage>
</organism>
<dbReference type="InterPro" id="IPR016288">
    <property type="entry name" value="Beta_cellobiohydrolase"/>
</dbReference>
<evidence type="ECO:0000256" key="6">
    <source>
        <dbReference type="ARBA" id="ARBA00023295"/>
    </source>
</evidence>
<feature type="active site" evidence="10">
    <location>
        <position position="249"/>
    </location>
</feature>
<feature type="binding site" evidence="9">
    <location>
        <position position="423"/>
    </location>
    <ligand>
        <name>substrate</name>
    </ligand>
</feature>
<dbReference type="GO" id="GO:0004553">
    <property type="term" value="F:hydrolase activity, hydrolyzing O-glycosyl compounds"/>
    <property type="evidence" value="ECO:0007669"/>
    <property type="project" value="InterPro"/>
</dbReference>
<feature type="binding site" evidence="9">
    <location>
        <position position="210"/>
    </location>
    <ligand>
        <name>substrate</name>
    </ligand>
</feature>
<feature type="compositionally biased region" description="Low complexity" evidence="13">
    <location>
        <begin position="133"/>
        <end position="160"/>
    </location>
</feature>
<name>A0A510V0H0_9CELL</name>
<keyword evidence="3 12" id="KW-0136">Cellulose degradation</keyword>
<evidence type="ECO:0000256" key="8">
    <source>
        <dbReference type="PIRSR" id="PIRSR001100-1"/>
    </source>
</evidence>
<dbReference type="Pfam" id="PF00553">
    <property type="entry name" value="CBM_2"/>
    <property type="match status" value="1"/>
</dbReference>
<feature type="chain" id="PRO_5022268820" description="Glucanase" evidence="12">
    <location>
        <begin position="31"/>
        <end position="451"/>
    </location>
</feature>
<comment type="caution">
    <text evidence="15">The sequence shown here is derived from an EMBL/GenBank/DDBJ whole genome shotgun (WGS) entry which is preliminary data.</text>
</comment>
<evidence type="ECO:0000256" key="13">
    <source>
        <dbReference type="SAM" id="MobiDB-lite"/>
    </source>
</evidence>
<evidence type="ECO:0000256" key="2">
    <source>
        <dbReference type="ARBA" id="ARBA00022801"/>
    </source>
</evidence>